<evidence type="ECO:0000313" key="3">
    <source>
        <dbReference type="Proteomes" id="UP000639772"/>
    </source>
</evidence>
<sequence length="98" mass="11150">MKRIMVSKTKEKNKSPSPLTTTRRSLMSLKACLTDGGSSTSKRTTPTSTIIMRRAYVTRGTRSTSTRNTRTWQSRNTFLKLEIKQRKSRSWTSNSSST</sequence>
<dbReference type="Proteomes" id="UP000639772">
    <property type="component" value="Chromosome 3"/>
</dbReference>
<evidence type="ECO:0000313" key="2">
    <source>
        <dbReference type="EMBL" id="KAG0490817.1"/>
    </source>
</evidence>
<evidence type="ECO:0000256" key="1">
    <source>
        <dbReference type="SAM" id="MobiDB-lite"/>
    </source>
</evidence>
<protein>
    <submittedName>
        <fullName evidence="2">Uncharacterized protein</fullName>
    </submittedName>
</protein>
<reference evidence="2 3" key="1">
    <citation type="journal article" date="2020" name="Nat. Food">
        <title>A phased Vanilla planifolia genome enables genetic improvement of flavour and production.</title>
        <authorList>
            <person name="Hasing T."/>
            <person name="Tang H."/>
            <person name="Brym M."/>
            <person name="Khazi F."/>
            <person name="Huang T."/>
            <person name="Chambers A.H."/>
        </authorList>
    </citation>
    <scope>NUCLEOTIDE SEQUENCE [LARGE SCALE GENOMIC DNA]</scope>
    <source>
        <tissue evidence="2">Leaf</tissue>
    </source>
</reference>
<feature type="compositionally biased region" description="Polar residues" evidence="1">
    <location>
        <begin position="15"/>
        <end position="25"/>
    </location>
</feature>
<accession>A0A835RRV3</accession>
<organism evidence="2 3">
    <name type="scientific">Vanilla planifolia</name>
    <name type="common">Vanilla</name>
    <dbReference type="NCBI Taxonomy" id="51239"/>
    <lineage>
        <taxon>Eukaryota</taxon>
        <taxon>Viridiplantae</taxon>
        <taxon>Streptophyta</taxon>
        <taxon>Embryophyta</taxon>
        <taxon>Tracheophyta</taxon>
        <taxon>Spermatophyta</taxon>
        <taxon>Magnoliopsida</taxon>
        <taxon>Liliopsida</taxon>
        <taxon>Asparagales</taxon>
        <taxon>Orchidaceae</taxon>
        <taxon>Vanilloideae</taxon>
        <taxon>Vanilleae</taxon>
        <taxon>Vanilla</taxon>
    </lineage>
</organism>
<name>A0A835RRV3_VANPL</name>
<gene>
    <name evidence="2" type="ORF">HPP92_007680</name>
</gene>
<proteinExistence type="predicted"/>
<dbReference type="AlphaFoldDB" id="A0A835RRV3"/>
<dbReference type="EMBL" id="JADCNM010000003">
    <property type="protein sequence ID" value="KAG0490817.1"/>
    <property type="molecule type" value="Genomic_DNA"/>
</dbReference>
<comment type="caution">
    <text evidence="2">The sequence shown here is derived from an EMBL/GenBank/DDBJ whole genome shotgun (WGS) entry which is preliminary data.</text>
</comment>
<feature type="region of interest" description="Disordered" evidence="1">
    <location>
        <begin position="1"/>
        <end position="25"/>
    </location>
</feature>